<feature type="transmembrane region" description="Helical" evidence="12">
    <location>
        <begin position="170"/>
        <end position="191"/>
    </location>
</feature>
<feature type="transmembrane region" description="Helical" evidence="12">
    <location>
        <begin position="137"/>
        <end position="158"/>
    </location>
</feature>
<dbReference type="SUPFAM" id="SSF81321">
    <property type="entry name" value="Family A G protein-coupled receptor-like"/>
    <property type="match status" value="1"/>
</dbReference>
<feature type="region of interest" description="Disordered" evidence="11">
    <location>
        <begin position="311"/>
        <end position="347"/>
    </location>
</feature>
<dbReference type="PROSITE" id="PS50262">
    <property type="entry name" value="G_PROTEIN_RECEP_F1_2"/>
    <property type="match status" value="1"/>
</dbReference>
<dbReference type="Proteomes" id="UP000075920">
    <property type="component" value="Unassembled WGS sequence"/>
</dbReference>
<name>A0A182VZX1_9DIPT</name>
<reference evidence="14" key="2">
    <citation type="submission" date="2020-05" db="UniProtKB">
        <authorList>
            <consortium name="EnsemblMetazoa"/>
        </authorList>
    </citation>
    <scope>IDENTIFICATION</scope>
    <source>
        <strain evidence="14">MINIMUS1</strain>
    </source>
</reference>
<dbReference type="InterPro" id="IPR017452">
    <property type="entry name" value="GPCR_Rhodpsn_7TM"/>
</dbReference>
<evidence type="ECO:0000256" key="9">
    <source>
        <dbReference type="ARBA" id="ARBA00023224"/>
    </source>
</evidence>
<dbReference type="PANTHER" id="PTHR24248:SF192">
    <property type="entry name" value="G-PROTEIN COUPLED RECEPTORS FAMILY 1 PROFILE DOMAIN-CONTAINING PROTEIN"/>
    <property type="match status" value="1"/>
</dbReference>
<comment type="similarity">
    <text evidence="2 10">Belongs to the G-protein coupled receptor 1 family.</text>
</comment>
<feature type="transmembrane region" description="Helical" evidence="12">
    <location>
        <begin position="101"/>
        <end position="125"/>
    </location>
</feature>
<feature type="compositionally biased region" description="Polar residues" evidence="11">
    <location>
        <begin position="326"/>
        <end position="337"/>
    </location>
</feature>
<dbReference type="VEuPathDB" id="VectorBase:AMIN003627"/>
<feature type="domain" description="G-protein coupled receptors family 1 profile" evidence="13">
    <location>
        <begin position="113"/>
        <end position="476"/>
    </location>
</feature>
<evidence type="ECO:0000256" key="3">
    <source>
        <dbReference type="ARBA" id="ARBA00022475"/>
    </source>
</evidence>
<feature type="transmembrane region" description="Helical" evidence="12">
    <location>
        <begin position="212"/>
        <end position="234"/>
    </location>
</feature>
<evidence type="ECO:0000259" key="13">
    <source>
        <dbReference type="PROSITE" id="PS50262"/>
    </source>
</evidence>
<keyword evidence="9 10" id="KW-0807">Transducer</keyword>
<proteinExistence type="inferred from homology"/>
<accession>A0A182VZX1</accession>
<dbReference type="PRINTS" id="PR00237">
    <property type="entry name" value="GPCRRHODOPSN"/>
</dbReference>
<evidence type="ECO:0000256" key="5">
    <source>
        <dbReference type="ARBA" id="ARBA00022989"/>
    </source>
</evidence>
<evidence type="ECO:0000256" key="1">
    <source>
        <dbReference type="ARBA" id="ARBA00004651"/>
    </source>
</evidence>
<evidence type="ECO:0000256" key="12">
    <source>
        <dbReference type="SAM" id="Phobius"/>
    </source>
</evidence>
<keyword evidence="15" id="KW-1185">Reference proteome</keyword>
<feature type="transmembrane region" description="Helical" evidence="12">
    <location>
        <begin position="254"/>
        <end position="276"/>
    </location>
</feature>
<dbReference type="GO" id="GO:0004930">
    <property type="term" value="F:G protein-coupled receptor activity"/>
    <property type="evidence" value="ECO:0007669"/>
    <property type="project" value="UniProtKB-KW"/>
</dbReference>
<dbReference type="AlphaFoldDB" id="A0A182VZX1"/>
<protein>
    <recommendedName>
        <fullName evidence="13">G-protein coupled receptors family 1 profile domain-containing protein</fullName>
    </recommendedName>
</protein>
<reference evidence="15" key="1">
    <citation type="submission" date="2013-03" db="EMBL/GenBank/DDBJ databases">
        <title>The Genome Sequence of Anopheles minimus MINIMUS1.</title>
        <authorList>
            <consortium name="The Broad Institute Genomics Platform"/>
            <person name="Neafsey D.E."/>
            <person name="Walton C."/>
            <person name="Walker B."/>
            <person name="Young S.K."/>
            <person name="Zeng Q."/>
            <person name="Gargeya S."/>
            <person name="Fitzgerald M."/>
            <person name="Haas B."/>
            <person name="Abouelleil A."/>
            <person name="Allen A.W."/>
            <person name="Alvarado L."/>
            <person name="Arachchi H.M."/>
            <person name="Berlin A.M."/>
            <person name="Chapman S.B."/>
            <person name="Gainer-Dewar J."/>
            <person name="Goldberg J."/>
            <person name="Griggs A."/>
            <person name="Gujja S."/>
            <person name="Hansen M."/>
            <person name="Howarth C."/>
            <person name="Imamovic A."/>
            <person name="Ireland A."/>
            <person name="Larimer J."/>
            <person name="McCowan C."/>
            <person name="Murphy C."/>
            <person name="Pearson M."/>
            <person name="Poon T.W."/>
            <person name="Priest M."/>
            <person name="Roberts A."/>
            <person name="Saif S."/>
            <person name="Shea T."/>
            <person name="Sisk P."/>
            <person name="Sykes S."/>
            <person name="Wortman J."/>
            <person name="Nusbaum C."/>
            <person name="Birren B."/>
        </authorList>
    </citation>
    <scope>NUCLEOTIDE SEQUENCE [LARGE SCALE GENOMIC DNA]</scope>
    <source>
        <strain evidence="15">MINIMUS1</strain>
    </source>
</reference>
<feature type="region of interest" description="Disordered" evidence="11">
    <location>
        <begin position="534"/>
        <end position="600"/>
    </location>
</feature>
<evidence type="ECO:0000313" key="14">
    <source>
        <dbReference type="EnsemblMetazoa" id="AMIN003627-PA"/>
    </source>
</evidence>
<dbReference type="EnsemblMetazoa" id="AMIN003627-RA">
    <property type="protein sequence ID" value="AMIN003627-PA"/>
    <property type="gene ID" value="AMIN003627"/>
</dbReference>
<keyword evidence="8 10" id="KW-0675">Receptor</keyword>
<dbReference type="PROSITE" id="PS00237">
    <property type="entry name" value="G_PROTEIN_RECEP_F1_1"/>
    <property type="match status" value="1"/>
</dbReference>
<dbReference type="CDD" id="cd00637">
    <property type="entry name" value="7tm_classA_rhodopsin-like"/>
    <property type="match status" value="1"/>
</dbReference>
<dbReference type="Gene3D" id="1.20.1070.10">
    <property type="entry name" value="Rhodopsin 7-helix transmembrane proteins"/>
    <property type="match status" value="1"/>
</dbReference>
<organism evidence="14 15">
    <name type="scientific">Anopheles minimus</name>
    <dbReference type="NCBI Taxonomy" id="112268"/>
    <lineage>
        <taxon>Eukaryota</taxon>
        <taxon>Metazoa</taxon>
        <taxon>Ecdysozoa</taxon>
        <taxon>Arthropoda</taxon>
        <taxon>Hexapoda</taxon>
        <taxon>Insecta</taxon>
        <taxon>Pterygota</taxon>
        <taxon>Neoptera</taxon>
        <taxon>Endopterygota</taxon>
        <taxon>Diptera</taxon>
        <taxon>Nematocera</taxon>
        <taxon>Culicoidea</taxon>
        <taxon>Culicidae</taxon>
        <taxon>Anophelinae</taxon>
        <taxon>Anopheles</taxon>
    </lineage>
</organism>
<evidence type="ECO:0000313" key="15">
    <source>
        <dbReference type="Proteomes" id="UP000075920"/>
    </source>
</evidence>
<feature type="transmembrane region" description="Helical" evidence="12">
    <location>
        <begin position="413"/>
        <end position="433"/>
    </location>
</feature>
<dbReference type="GO" id="GO:0005886">
    <property type="term" value="C:plasma membrane"/>
    <property type="evidence" value="ECO:0007669"/>
    <property type="project" value="UniProtKB-SubCell"/>
</dbReference>
<sequence length="600" mass="65194">GPPGLGLSERREPKPFPVLVCCTSGSNNSTEHFHNLPTCAGMGKVLAQTYDDYDRIRYFYYIRPPQTPVPKDWWIDPMATTTQSVTTLSASEETTLLLYDIFIPLLGSLIIILNLIVVVSGVVLLRKGQQPYTTYMFLGNVAISDLLTGFAVMFGQYAPRERRAEENCTLMIGLIVSTSLVSVYSVGLIAIDRYLYIVYGLQYQRYLTRTRARILIAATWILGATIGFLPAFGWRGDTDGGRTCWFIRLAPPGLVILTAVLGILPVLLVIVLYGIILQKALRRVNQLKKASRELRGVQTGNLRLFRGGAGGSNGAAVVPQPVSPTAVESNRSGANQSDTDHGLSEDELTRGTSRRCLCLRSRCCTTAAGRSTRAQKALNGTDSSIPAVSTSTTVAATTTTTTSSSKSPTKWKAIKVVMFTTGSFVVTWVPYFIASLMYVGCDPETNGELCRSLQFAIASPLAILGFANSLLNPIIYAWWHNGFRASMKRLAGKLSERVCCCCCCCGRYRREEDDAGPCSVRCCHKSSRTAPSTEAAANRISANGTSSDGAGPNRLSNRTVTTTVGRRTRTAAPPQSDQEFSITDDTDVEQPSGMVIGTRL</sequence>
<keyword evidence="3" id="KW-1003">Cell membrane</keyword>
<evidence type="ECO:0000256" key="11">
    <source>
        <dbReference type="SAM" id="MobiDB-lite"/>
    </source>
</evidence>
<keyword evidence="6 10" id="KW-0297">G-protein coupled receptor</keyword>
<evidence type="ECO:0000256" key="2">
    <source>
        <dbReference type="ARBA" id="ARBA00010663"/>
    </source>
</evidence>
<keyword evidence="7 12" id="KW-0472">Membrane</keyword>
<evidence type="ECO:0000256" key="8">
    <source>
        <dbReference type="ARBA" id="ARBA00023170"/>
    </source>
</evidence>
<comment type="subcellular location">
    <subcellularLocation>
        <location evidence="1">Cell membrane</location>
        <topology evidence="1">Multi-pass membrane protein</topology>
    </subcellularLocation>
</comment>
<evidence type="ECO:0000256" key="6">
    <source>
        <dbReference type="ARBA" id="ARBA00023040"/>
    </source>
</evidence>
<keyword evidence="4 10" id="KW-0812">Transmembrane</keyword>
<feature type="compositionally biased region" description="Basic and acidic residues" evidence="11">
    <location>
        <begin position="338"/>
        <end position="347"/>
    </location>
</feature>
<evidence type="ECO:0000256" key="7">
    <source>
        <dbReference type="ARBA" id="ARBA00023136"/>
    </source>
</evidence>
<evidence type="ECO:0000256" key="4">
    <source>
        <dbReference type="ARBA" id="ARBA00022692"/>
    </source>
</evidence>
<evidence type="ECO:0000256" key="10">
    <source>
        <dbReference type="RuleBase" id="RU000688"/>
    </source>
</evidence>
<feature type="transmembrane region" description="Helical" evidence="12">
    <location>
        <begin position="453"/>
        <end position="479"/>
    </location>
</feature>
<dbReference type="Pfam" id="PF00001">
    <property type="entry name" value="7tm_1"/>
    <property type="match status" value="1"/>
</dbReference>
<dbReference type="STRING" id="112268.A0A182VZX1"/>
<dbReference type="InterPro" id="IPR000276">
    <property type="entry name" value="GPCR_Rhodpsn"/>
</dbReference>
<dbReference type="PANTHER" id="PTHR24248">
    <property type="entry name" value="ADRENERGIC RECEPTOR-RELATED G-PROTEIN COUPLED RECEPTOR"/>
    <property type="match status" value="1"/>
</dbReference>
<keyword evidence="5 12" id="KW-1133">Transmembrane helix</keyword>